<feature type="domain" description="SHSP" evidence="3">
    <location>
        <begin position="66"/>
        <end position="180"/>
    </location>
</feature>
<organism evidence="4 5">
    <name type="scientific">Spartinivicinus marinus</name>
    <dbReference type="NCBI Taxonomy" id="2994442"/>
    <lineage>
        <taxon>Bacteria</taxon>
        <taxon>Pseudomonadati</taxon>
        <taxon>Pseudomonadota</taxon>
        <taxon>Gammaproteobacteria</taxon>
        <taxon>Oceanospirillales</taxon>
        <taxon>Zooshikellaceae</taxon>
        <taxon>Spartinivicinus</taxon>
    </lineage>
</organism>
<dbReference type="Proteomes" id="UP000569732">
    <property type="component" value="Unassembled WGS sequence"/>
</dbReference>
<dbReference type="Pfam" id="PF00011">
    <property type="entry name" value="HSP20"/>
    <property type="match status" value="1"/>
</dbReference>
<reference evidence="4 5" key="1">
    <citation type="submission" date="2020-07" db="EMBL/GenBank/DDBJ databases">
        <title>Endozoicomonas sp. nov., isolated from sediment.</title>
        <authorList>
            <person name="Gu T."/>
        </authorList>
    </citation>
    <scope>NUCLEOTIDE SEQUENCE [LARGE SCALE GENOMIC DNA]</scope>
    <source>
        <strain evidence="4 5">SM1973</strain>
    </source>
</reference>
<comment type="similarity">
    <text evidence="1 2">Belongs to the small heat shock protein (HSP20) family.</text>
</comment>
<name>A0A853I6X9_9GAMM</name>
<dbReference type="InterPro" id="IPR008978">
    <property type="entry name" value="HSP20-like_chaperone"/>
</dbReference>
<dbReference type="SUPFAM" id="SSF49764">
    <property type="entry name" value="HSP20-like chaperones"/>
    <property type="match status" value="1"/>
</dbReference>
<evidence type="ECO:0000313" key="4">
    <source>
        <dbReference type="EMBL" id="NYZ69063.1"/>
    </source>
</evidence>
<dbReference type="AlphaFoldDB" id="A0A853I6X9"/>
<comment type="caution">
    <text evidence="4">The sequence shown here is derived from an EMBL/GenBank/DDBJ whole genome shotgun (WGS) entry which is preliminary data.</text>
</comment>
<accession>A0A853I6X9</accession>
<evidence type="ECO:0000259" key="3">
    <source>
        <dbReference type="PROSITE" id="PS01031"/>
    </source>
</evidence>
<proteinExistence type="inferred from homology"/>
<dbReference type="RefSeq" id="WP_180571064.1">
    <property type="nucleotide sequence ID" value="NZ_JACCKB010000059.1"/>
</dbReference>
<sequence>MNVKNLIPWNWLKKEEERDNKQLSANSPRDPMANPLIQFHRDVDRLFDSMFKGVGLPNFSEEWSKLPNNMFKPNIDISAKDKEYLISVEVPGVDEKDIKLEMRDNSLIISGEKKHEKEDKEEHLYRVERSYGHFQRILAIPEDANVEEINASFKNGVLCISLPRKELPDSKTKQIEIKKAS</sequence>
<evidence type="ECO:0000256" key="1">
    <source>
        <dbReference type="PROSITE-ProRule" id="PRU00285"/>
    </source>
</evidence>
<dbReference type="InterPro" id="IPR031107">
    <property type="entry name" value="Small_HSP"/>
</dbReference>
<dbReference type="CDD" id="cd06464">
    <property type="entry name" value="ACD_sHsps-like"/>
    <property type="match status" value="1"/>
</dbReference>
<keyword evidence="5" id="KW-1185">Reference proteome</keyword>
<dbReference type="InterPro" id="IPR002068">
    <property type="entry name" value="A-crystallin/Hsp20_dom"/>
</dbReference>
<dbReference type="PROSITE" id="PS01031">
    <property type="entry name" value="SHSP"/>
    <property type="match status" value="1"/>
</dbReference>
<protein>
    <submittedName>
        <fullName evidence="4">Hsp20/alpha crystallin family protein</fullName>
    </submittedName>
</protein>
<gene>
    <name evidence="4" type="ORF">H0A36_23870</name>
</gene>
<evidence type="ECO:0000256" key="2">
    <source>
        <dbReference type="RuleBase" id="RU003616"/>
    </source>
</evidence>
<dbReference type="EMBL" id="JACCKB010000059">
    <property type="protein sequence ID" value="NYZ69063.1"/>
    <property type="molecule type" value="Genomic_DNA"/>
</dbReference>
<dbReference type="Gene3D" id="2.60.40.790">
    <property type="match status" value="1"/>
</dbReference>
<evidence type="ECO:0000313" key="5">
    <source>
        <dbReference type="Proteomes" id="UP000569732"/>
    </source>
</evidence>
<dbReference type="PANTHER" id="PTHR11527">
    <property type="entry name" value="HEAT-SHOCK PROTEIN 20 FAMILY MEMBER"/>
    <property type="match status" value="1"/>
</dbReference>